<keyword evidence="1" id="KW-1185">Reference proteome</keyword>
<name>A0A915K1A8_ROMCU</name>
<reference evidence="2" key="1">
    <citation type="submission" date="2022-11" db="UniProtKB">
        <authorList>
            <consortium name="WormBaseParasite"/>
        </authorList>
    </citation>
    <scope>IDENTIFICATION</scope>
</reference>
<dbReference type="AlphaFoldDB" id="A0A915K1A8"/>
<dbReference type="Proteomes" id="UP000887565">
    <property type="component" value="Unplaced"/>
</dbReference>
<protein>
    <submittedName>
        <fullName evidence="2">Uncharacterized protein</fullName>
    </submittedName>
</protein>
<proteinExistence type="predicted"/>
<evidence type="ECO:0000313" key="2">
    <source>
        <dbReference type="WBParaSite" id="nRc.2.0.1.t32458-RA"/>
    </source>
</evidence>
<dbReference type="WBParaSite" id="nRc.2.0.1.t32458-RA">
    <property type="protein sequence ID" value="nRc.2.0.1.t32458-RA"/>
    <property type="gene ID" value="nRc.2.0.1.g32458"/>
</dbReference>
<accession>A0A915K1A8</accession>
<evidence type="ECO:0000313" key="1">
    <source>
        <dbReference type="Proteomes" id="UP000887565"/>
    </source>
</evidence>
<organism evidence="1 2">
    <name type="scientific">Romanomermis culicivorax</name>
    <name type="common">Nematode worm</name>
    <dbReference type="NCBI Taxonomy" id="13658"/>
    <lineage>
        <taxon>Eukaryota</taxon>
        <taxon>Metazoa</taxon>
        <taxon>Ecdysozoa</taxon>
        <taxon>Nematoda</taxon>
        <taxon>Enoplea</taxon>
        <taxon>Dorylaimia</taxon>
        <taxon>Mermithida</taxon>
        <taxon>Mermithoidea</taxon>
        <taxon>Mermithidae</taxon>
        <taxon>Romanomermis</taxon>
    </lineage>
</organism>
<sequence length="60" mass="6960">MCASIPQIIKFEAFEQYSLKYALTSSSTLRILFGSNNWHVQNSSSLQQTFRNRNNFVENV</sequence>